<gene>
    <name evidence="3" type="ORF">SAMN05216464_108262</name>
</gene>
<dbReference type="InterPro" id="IPR013783">
    <property type="entry name" value="Ig-like_fold"/>
</dbReference>
<dbReference type="InterPro" id="IPR032175">
    <property type="entry name" value="DUF5008"/>
</dbReference>
<keyword evidence="1" id="KW-0732">Signal</keyword>
<dbReference type="Pfam" id="PF17164">
    <property type="entry name" value="DUF5122"/>
    <property type="match status" value="5"/>
</dbReference>
<evidence type="ECO:0000313" key="3">
    <source>
        <dbReference type="EMBL" id="SDE70001.1"/>
    </source>
</evidence>
<evidence type="ECO:0000259" key="2">
    <source>
        <dbReference type="Pfam" id="PF16400"/>
    </source>
</evidence>
<dbReference type="AlphaFoldDB" id="A0A1G7F2B3"/>
<sequence length="542" mass="58720">MRKFKFIIILALAAIAVQSCKKSQTDFPDPYSGAKQPLGVDLNRAVVPVPASGIVGTTVVFKATGLVPFKDKVKFMFNGEEGTVVSITATEITVKVPNNASTGITSLSIDDQLVLGPQFTVSGYISIDPSFRATLGANGFVSQVYNLVDGRNIVIGGFNNYNNKGLVTPTNRIVRTSSDGELDRTFRPGKAANGGLSKIIELGTKFVIAGGFSGYDQRTENISNITTLNNNGAIDTVGIKVYRKITPKDTSRDTLKFFPRFNGGANDYISAIYKQQGKILATGNFRYYVRRRYGKPTYNFTRDSVIIDSTEIRQIMRLNADGSLDSNFRYNPTTKQGLPGANGPINSIMHTDAPEFEKLVLYGSFTTFDGKAANRLVRLNPNGSIDASFNTGSGANNSIYSLTYNPTLKKYFITGSFTQYNGQPAFGMALLNEDGSFDNTFASAGFDGGSAGFGRQLDDGLIVVSGYFKKYGNVTRNGFMVLNSAGSLEAGYNATGPFSGNLNDVVDTKSADGKRAWLLIGSFNRFDNIEQNNIIRVVIQKP</sequence>
<name>A0A1G7F2B3_9SPHI</name>
<feature type="chain" id="PRO_5011591569" description="DUF5008 domain-containing protein" evidence="1">
    <location>
        <begin position="22"/>
        <end position="542"/>
    </location>
</feature>
<dbReference type="InterPro" id="IPR013431">
    <property type="entry name" value="Delta_60_rpt"/>
</dbReference>
<dbReference type="Pfam" id="PF16400">
    <property type="entry name" value="DUF5008"/>
    <property type="match status" value="1"/>
</dbReference>
<proteinExistence type="predicted"/>
<evidence type="ECO:0000313" key="4">
    <source>
        <dbReference type="Proteomes" id="UP000199072"/>
    </source>
</evidence>
<feature type="domain" description="DUF5008" evidence="2">
    <location>
        <begin position="28"/>
        <end position="117"/>
    </location>
</feature>
<dbReference type="Gene3D" id="2.60.40.10">
    <property type="entry name" value="Immunoglobulins"/>
    <property type="match status" value="1"/>
</dbReference>
<keyword evidence="4" id="KW-1185">Reference proteome</keyword>
<dbReference type="Proteomes" id="UP000199072">
    <property type="component" value="Unassembled WGS sequence"/>
</dbReference>
<protein>
    <recommendedName>
        <fullName evidence="2">DUF5008 domain-containing protein</fullName>
    </recommendedName>
</protein>
<reference evidence="3 4" key="1">
    <citation type="submission" date="2016-10" db="EMBL/GenBank/DDBJ databases">
        <authorList>
            <person name="de Groot N.N."/>
        </authorList>
    </citation>
    <scope>NUCLEOTIDE SEQUENCE [LARGE SCALE GENOMIC DNA]</scope>
    <source>
        <strain evidence="3 4">47C3B</strain>
    </source>
</reference>
<dbReference type="OrthoDB" id="9805017at2"/>
<dbReference type="RefSeq" id="WP_091151223.1">
    <property type="nucleotide sequence ID" value="NZ_FNAI01000008.1"/>
</dbReference>
<dbReference type="Gene3D" id="2.80.10.50">
    <property type="match status" value="2"/>
</dbReference>
<dbReference type="EMBL" id="FNAI01000008">
    <property type="protein sequence ID" value="SDE70001.1"/>
    <property type="molecule type" value="Genomic_DNA"/>
</dbReference>
<organism evidence="3 4">
    <name type="scientific">Mucilaginibacter pineti</name>
    <dbReference type="NCBI Taxonomy" id="1391627"/>
    <lineage>
        <taxon>Bacteria</taxon>
        <taxon>Pseudomonadati</taxon>
        <taxon>Bacteroidota</taxon>
        <taxon>Sphingobacteriia</taxon>
        <taxon>Sphingobacteriales</taxon>
        <taxon>Sphingobacteriaceae</taxon>
        <taxon>Mucilaginibacter</taxon>
    </lineage>
</organism>
<feature type="signal peptide" evidence="1">
    <location>
        <begin position="1"/>
        <end position="21"/>
    </location>
</feature>
<dbReference type="STRING" id="1391627.SAMN05216464_108262"/>
<dbReference type="PROSITE" id="PS51257">
    <property type="entry name" value="PROKAR_LIPOPROTEIN"/>
    <property type="match status" value="1"/>
</dbReference>
<accession>A0A1G7F2B3</accession>
<evidence type="ECO:0000256" key="1">
    <source>
        <dbReference type="SAM" id="SignalP"/>
    </source>
</evidence>